<dbReference type="SUPFAM" id="SSF55282">
    <property type="entry name" value="RL5-like"/>
    <property type="match status" value="1"/>
</dbReference>
<comment type="similarity">
    <text evidence="1">Belongs to the UPF0201 family.</text>
</comment>
<dbReference type="AlphaFoldDB" id="A0A7C5L773"/>
<sequence>MAQDTALKLAVRVTAAVNPTENADKVAQAVLNIFPKVSLQKGGGVVSAIADSPEGLERLRMIIRSRQIRNTARMLLSKNVSGNTVTFYLNKQAAYVGKLSFFEAGEVMALGPIEVSIESDNIQETIRWLTE</sequence>
<reference evidence="2" key="1">
    <citation type="journal article" date="2020" name="mSystems">
        <title>Genome- and Community-Level Interaction Insights into Carbon Utilization and Element Cycling Functions of Hydrothermarchaeota in Hydrothermal Sediment.</title>
        <authorList>
            <person name="Zhou Z."/>
            <person name="Liu Y."/>
            <person name="Xu W."/>
            <person name="Pan J."/>
            <person name="Luo Z.H."/>
            <person name="Li M."/>
        </authorList>
    </citation>
    <scope>NUCLEOTIDE SEQUENCE [LARGE SCALE GENOMIC DNA]</scope>
    <source>
        <strain evidence="2">SpSt-1056</strain>
    </source>
</reference>
<dbReference type="PANTHER" id="PTHR39652:SF1">
    <property type="entry name" value="UPF0201 PROTEIN TK1335"/>
    <property type="match status" value="1"/>
</dbReference>
<accession>A0A7C5L773</accession>
<proteinExistence type="inferred from homology"/>
<dbReference type="Gene3D" id="3.30.1440.10">
    <property type="match status" value="1"/>
</dbReference>
<dbReference type="InterPro" id="IPR002739">
    <property type="entry name" value="PAB1135-like"/>
</dbReference>
<name>A0A7C5L773_CALS0</name>
<organism evidence="2">
    <name type="scientific">Caldiarchaeum subterraneum</name>
    <dbReference type="NCBI Taxonomy" id="311458"/>
    <lineage>
        <taxon>Archaea</taxon>
        <taxon>Nitrososphaerota</taxon>
        <taxon>Candidatus Caldarchaeales</taxon>
        <taxon>Candidatus Caldarchaeaceae</taxon>
        <taxon>Candidatus Caldarchaeum</taxon>
    </lineage>
</organism>
<dbReference type="Pfam" id="PF01877">
    <property type="entry name" value="RNA_binding"/>
    <property type="match status" value="1"/>
</dbReference>
<dbReference type="PANTHER" id="PTHR39652">
    <property type="entry name" value="UPF0201 PROTEIN TK1335"/>
    <property type="match status" value="1"/>
</dbReference>
<dbReference type="InterPro" id="IPR022803">
    <property type="entry name" value="Ribosomal_uL5_dom_sf"/>
</dbReference>
<protein>
    <recommendedName>
        <fullName evidence="1">UPF0201 protein ENM11_02245</fullName>
    </recommendedName>
</protein>
<evidence type="ECO:0000313" key="2">
    <source>
        <dbReference type="EMBL" id="HHK67962.1"/>
    </source>
</evidence>
<comment type="caution">
    <text evidence="2">The sequence shown here is derived from an EMBL/GenBank/DDBJ whole genome shotgun (WGS) entry which is preliminary data.</text>
</comment>
<dbReference type="HAMAP" id="MF_01112">
    <property type="entry name" value="UPF0201"/>
    <property type="match status" value="1"/>
</dbReference>
<gene>
    <name evidence="2" type="ORF">ENM11_02245</name>
</gene>
<evidence type="ECO:0000256" key="1">
    <source>
        <dbReference type="HAMAP-Rule" id="MF_01112"/>
    </source>
</evidence>
<dbReference type="EMBL" id="DRWN01000019">
    <property type="protein sequence ID" value="HHK67962.1"/>
    <property type="molecule type" value="Genomic_DNA"/>
</dbReference>